<protein>
    <submittedName>
        <fullName evidence="1">Uncharacterized protein</fullName>
    </submittedName>
</protein>
<gene>
    <name evidence="1" type="ORF">PIB30_102616</name>
</gene>
<reference evidence="1 2" key="1">
    <citation type="journal article" date="2023" name="Plants (Basel)">
        <title>Bridging the Gap: Combining Genomics and Transcriptomics Approaches to Understand Stylosanthes scabra, an Orphan Legume from the Brazilian Caatinga.</title>
        <authorList>
            <person name="Ferreira-Neto J.R.C."/>
            <person name="da Silva M.D."/>
            <person name="Binneck E."/>
            <person name="de Melo N.F."/>
            <person name="da Silva R.H."/>
            <person name="de Melo A.L.T.M."/>
            <person name="Pandolfi V."/>
            <person name="Bustamante F.O."/>
            <person name="Brasileiro-Vidal A.C."/>
            <person name="Benko-Iseppon A.M."/>
        </authorList>
    </citation>
    <scope>NUCLEOTIDE SEQUENCE [LARGE SCALE GENOMIC DNA]</scope>
    <source>
        <tissue evidence="1">Leaves</tissue>
    </source>
</reference>
<name>A0ABU6TYH0_9FABA</name>
<proteinExistence type="predicted"/>
<organism evidence="1 2">
    <name type="scientific">Stylosanthes scabra</name>
    <dbReference type="NCBI Taxonomy" id="79078"/>
    <lineage>
        <taxon>Eukaryota</taxon>
        <taxon>Viridiplantae</taxon>
        <taxon>Streptophyta</taxon>
        <taxon>Embryophyta</taxon>
        <taxon>Tracheophyta</taxon>
        <taxon>Spermatophyta</taxon>
        <taxon>Magnoliopsida</taxon>
        <taxon>eudicotyledons</taxon>
        <taxon>Gunneridae</taxon>
        <taxon>Pentapetalae</taxon>
        <taxon>rosids</taxon>
        <taxon>fabids</taxon>
        <taxon>Fabales</taxon>
        <taxon>Fabaceae</taxon>
        <taxon>Papilionoideae</taxon>
        <taxon>50 kb inversion clade</taxon>
        <taxon>dalbergioids sensu lato</taxon>
        <taxon>Dalbergieae</taxon>
        <taxon>Pterocarpus clade</taxon>
        <taxon>Stylosanthes</taxon>
    </lineage>
</organism>
<evidence type="ECO:0000313" key="2">
    <source>
        <dbReference type="Proteomes" id="UP001341840"/>
    </source>
</evidence>
<sequence>MLSRLTKERGEGVDFCRELAREGFEKGFSPESMAPSPLLETLYLCPEVDVVPLKRLCGEIVVITDMSFCSVEKLLHIKGCVLLLIGFKRGVPVGCVDSDSKRIA</sequence>
<dbReference type="EMBL" id="JASCZI010093810">
    <property type="protein sequence ID" value="MED6153507.1"/>
    <property type="molecule type" value="Genomic_DNA"/>
</dbReference>
<accession>A0ABU6TYH0</accession>
<evidence type="ECO:0000313" key="1">
    <source>
        <dbReference type="EMBL" id="MED6153507.1"/>
    </source>
</evidence>
<keyword evidence="2" id="KW-1185">Reference proteome</keyword>
<comment type="caution">
    <text evidence="1">The sequence shown here is derived from an EMBL/GenBank/DDBJ whole genome shotgun (WGS) entry which is preliminary data.</text>
</comment>
<dbReference type="Proteomes" id="UP001341840">
    <property type="component" value="Unassembled WGS sequence"/>
</dbReference>